<feature type="domain" description="PA" evidence="2">
    <location>
        <begin position="132"/>
        <end position="186"/>
    </location>
</feature>
<gene>
    <name evidence="5" type="ORF">BSAL_63795</name>
</gene>
<dbReference type="AlphaFoldDB" id="A0A0S4KKJ9"/>
<dbReference type="Gene3D" id="1.20.930.40">
    <property type="entry name" value="Transferrin receptor-like, dimerisation domain"/>
    <property type="match status" value="1"/>
</dbReference>
<reference evidence="6" key="1">
    <citation type="submission" date="2015-09" db="EMBL/GenBank/DDBJ databases">
        <authorList>
            <consortium name="Pathogen Informatics"/>
        </authorList>
    </citation>
    <scope>NUCLEOTIDE SEQUENCE [LARGE SCALE GENOMIC DNA]</scope>
    <source>
        <strain evidence="6">Lake Konstanz</strain>
    </source>
</reference>
<evidence type="ECO:0000313" key="5">
    <source>
        <dbReference type="EMBL" id="CUI13335.1"/>
    </source>
</evidence>
<evidence type="ECO:0000259" key="4">
    <source>
        <dbReference type="Pfam" id="PF04389"/>
    </source>
</evidence>
<feature type="non-terminal residue" evidence="5">
    <location>
        <position position="1"/>
    </location>
</feature>
<dbReference type="InterPro" id="IPR007484">
    <property type="entry name" value="Peptidase_M28"/>
</dbReference>
<evidence type="ECO:0000259" key="3">
    <source>
        <dbReference type="Pfam" id="PF04253"/>
    </source>
</evidence>
<dbReference type="InterPro" id="IPR007365">
    <property type="entry name" value="TFR-like_dimer_dom"/>
</dbReference>
<dbReference type="Pfam" id="PF02225">
    <property type="entry name" value="PA"/>
    <property type="match status" value="1"/>
</dbReference>
<evidence type="ECO:0000259" key="2">
    <source>
        <dbReference type="Pfam" id="PF02225"/>
    </source>
</evidence>
<dbReference type="VEuPathDB" id="TriTrypDB:BSAL_63795"/>
<feature type="domain" description="Transferrin receptor-like dimerisation" evidence="3">
    <location>
        <begin position="559"/>
        <end position="644"/>
    </location>
</feature>
<evidence type="ECO:0000313" key="6">
    <source>
        <dbReference type="Proteomes" id="UP000051952"/>
    </source>
</evidence>
<dbReference type="CDD" id="cd08022">
    <property type="entry name" value="M28_PSMA_like"/>
    <property type="match status" value="1"/>
</dbReference>
<keyword evidence="6" id="KW-1185">Reference proteome</keyword>
<dbReference type="SUPFAM" id="SSF53187">
    <property type="entry name" value="Zn-dependent exopeptidases"/>
    <property type="match status" value="1"/>
</dbReference>
<sequence length="662" mass="72935">PPTPCGERYSLFSRERSASQRAAFRNATSSDRIYRWAQEFSDLPHLAGSARNTELAKRTVQLFTEFGLEVRSQTFPTVLSNTTKRRLRKINVTSNTPLADLDLDEVNIKKQQSWSSALPASNGFSGSGLARAPLVWVNYGRQEDFDAVLSLNLTGTIVMVRYGKIFRGDKVKLAAQRGAVGVIITHIWRANYFGRRSLNDDVMGKGFTLPKIPVLPISFRNARRILPGIGNGITSRHLPDQWRDTGFLDLLGGGIGPGDAVVELEVRRTLQRYNVTNVFGVIPGEEEPDKAVIIGSHRDAWTYGAGDAISGHATMLEVARALGRMANNPAAPWRPRRTIEFCSWDAEEWSIVGSVEYVETNAELLRQRAVAYLNMDIAVSGSEMLSLSGSPLMETVATIAASEVLLPNSTLPLSSMVAPFTAPGSGSDHVGFIQVAGVPVIDSTFENRTSSYEAVYHSNYDNLDWMSRFGDPGYLFHRTMAQFQGTMLLLLADSAVLPMYVEVYASRINSWVSSFASHPDNKFADFSFMLNSVQLLSDACSIGKSRRELAAQQDAQVDTLVSASRMIDRVNRVSYGMERVFVGRGAVDSGQTWYLHVIFTPSAVDFYSASTMPLIADALRTKNATLANFALGRVAQFIRRAATFVNETSVASPWYTNVLGQQ</sequence>
<dbReference type="SUPFAM" id="SSF47672">
    <property type="entry name" value="Transferrin receptor-like dimerisation domain"/>
    <property type="match status" value="1"/>
</dbReference>
<dbReference type="PANTHER" id="PTHR10404">
    <property type="entry name" value="N-ACETYLATED-ALPHA-LINKED ACIDIC DIPEPTIDASE"/>
    <property type="match status" value="1"/>
</dbReference>
<evidence type="ECO:0000256" key="1">
    <source>
        <dbReference type="ARBA" id="ARBA00005634"/>
    </source>
</evidence>
<proteinExistence type="inferred from homology"/>
<dbReference type="Proteomes" id="UP000051952">
    <property type="component" value="Unassembled WGS sequence"/>
</dbReference>
<dbReference type="FunFam" id="3.40.630.10:FF:000101">
    <property type="entry name" value="N-acetylated alpha-linked acidic dipeptidase like 1"/>
    <property type="match status" value="1"/>
</dbReference>
<dbReference type="InterPro" id="IPR039373">
    <property type="entry name" value="Peptidase_M28B"/>
</dbReference>
<dbReference type="Gene3D" id="3.50.30.30">
    <property type="match status" value="1"/>
</dbReference>
<dbReference type="Pfam" id="PF04389">
    <property type="entry name" value="Peptidase_M28"/>
    <property type="match status" value="1"/>
</dbReference>
<name>A0A0S4KKJ9_BODSA</name>
<organism evidence="5 6">
    <name type="scientific">Bodo saltans</name>
    <name type="common">Flagellated protozoan</name>
    <dbReference type="NCBI Taxonomy" id="75058"/>
    <lineage>
        <taxon>Eukaryota</taxon>
        <taxon>Discoba</taxon>
        <taxon>Euglenozoa</taxon>
        <taxon>Kinetoplastea</taxon>
        <taxon>Metakinetoplastina</taxon>
        <taxon>Eubodonida</taxon>
        <taxon>Bodonidae</taxon>
        <taxon>Bodo</taxon>
    </lineage>
</organism>
<feature type="domain" description="Peptidase M28" evidence="4">
    <location>
        <begin position="277"/>
        <end position="464"/>
    </location>
</feature>
<dbReference type="InterPro" id="IPR036757">
    <property type="entry name" value="TFR-like_dimer_dom_sf"/>
</dbReference>
<accession>A0A0S4KKJ9</accession>
<dbReference type="OrthoDB" id="10013407at2759"/>
<evidence type="ECO:0008006" key="7">
    <source>
        <dbReference type="Google" id="ProtNLM"/>
    </source>
</evidence>
<dbReference type="EMBL" id="CYKH01000362">
    <property type="protein sequence ID" value="CUI13335.1"/>
    <property type="molecule type" value="Genomic_DNA"/>
</dbReference>
<dbReference type="InterPro" id="IPR046450">
    <property type="entry name" value="PA_dom_sf"/>
</dbReference>
<protein>
    <recommendedName>
        <fullName evidence="7">Glutamate carboxypeptidase</fullName>
    </recommendedName>
</protein>
<comment type="similarity">
    <text evidence="1">Belongs to the peptidase M28 family. M28B subfamily.</text>
</comment>
<dbReference type="SUPFAM" id="SSF52025">
    <property type="entry name" value="PA domain"/>
    <property type="match status" value="1"/>
</dbReference>
<dbReference type="Gene3D" id="3.40.630.10">
    <property type="entry name" value="Zn peptidases"/>
    <property type="match status" value="1"/>
</dbReference>
<dbReference type="InterPro" id="IPR003137">
    <property type="entry name" value="PA_domain"/>
</dbReference>
<dbReference type="PANTHER" id="PTHR10404:SF46">
    <property type="entry name" value="VACUOLAR PROTEIN SORTING-ASSOCIATED PROTEIN 70"/>
    <property type="match status" value="1"/>
</dbReference>
<dbReference type="Pfam" id="PF04253">
    <property type="entry name" value="TFR_dimer"/>
    <property type="match status" value="1"/>
</dbReference>
<dbReference type="OMA" id="QGSTEWV"/>